<accession>A0AAD7ADY5</accession>
<protein>
    <recommendedName>
        <fullName evidence="3">F-box domain-containing protein</fullName>
    </recommendedName>
</protein>
<dbReference type="EMBL" id="JARIHO010000008">
    <property type="protein sequence ID" value="KAJ7356420.1"/>
    <property type="molecule type" value="Genomic_DNA"/>
</dbReference>
<sequence length="360" mass="40270">MIDALAADRARFADLEVQILLLQRPLSELQSEKELVLERLNSYKYPVLTLPNEIIAEAFVHFLPVYPLCPPLTGPSSPTLLTQICRKWREIALATPKLWRAISLDAGDIPLAQQLNICRIWMTRSCSCPLSIRGLEASQLLDAVTPHRARWEYFDLTIAGSPSPIPPLEGPIPVLRHLSLTLESPDELGSDDVVTFPEAPLLRSLTISYSTLSTPTVILPFAQLTSLTLHRAFRHEYMEILPQTPKLVHCELVIEFDSITDPPPAGVELPRLEVLVLSVFKTLGFRPLPTKCLDDFIVPALRHLRIPESLLQPAPAVGTLSSFVSKSNCKLRKLCIEGRTSESEDSYRNAFRSTHVSFEE</sequence>
<dbReference type="Proteomes" id="UP001218218">
    <property type="component" value="Unassembled WGS sequence"/>
</dbReference>
<evidence type="ECO:0000313" key="1">
    <source>
        <dbReference type="EMBL" id="KAJ7356420.1"/>
    </source>
</evidence>
<organism evidence="1 2">
    <name type="scientific">Mycena albidolilacea</name>
    <dbReference type="NCBI Taxonomy" id="1033008"/>
    <lineage>
        <taxon>Eukaryota</taxon>
        <taxon>Fungi</taxon>
        <taxon>Dikarya</taxon>
        <taxon>Basidiomycota</taxon>
        <taxon>Agaricomycotina</taxon>
        <taxon>Agaricomycetes</taxon>
        <taxon>Agaricomycetidae</taxon>
        <taxon>Agaricales</taxon>
        <taxon>Marasmiineae</taxon>
        <taxon>Mycenaceae</taxon>
        <taxon>Mycena</taxon>
    </lineage>
</organism>
<dbReference type="AlphaFoldDB" id="A0AAD7ADY5"/>
<evidence type="ECO:0000313" key="2">
    <source>
        <dbReference type="Proteomes" id="UP001218218"/>
    </source>
</evidence>
<proteinExistence type="predicted"/>
<reference evidence="1" key="1">
    <citation type="submission" date="2023-03" db="EMBL/GenBank/DDBJ databases">
        <title>Massive genome expansion in bonnet fungi (Mycena s.s.) driven by repeated elements and novel gene families across ecological guilds.</title>
        <authorList>
            <consortium name="Lawrence Berkeley National Laboratory"/>
            <person name="Harder C.B."/>
            <person name="Miyauchi S."/>
            <person name="Viragh M."/>
            <person name="Kuo A."/>
            <person name="Thoen E."/>
            <person name="Andreopoulos B."/>
            <person name="Lu D."/>
            <person name="Skrede I."/>
            <person name="Drula E."/>
            <person name="Henrissat B."/>
            <person name="Morin E."/>
            <person name="Kohler A."/>
            <person name="Barry K."/>
            <person name="LaButti K."/>
            <person name="Morin E."/>
            <person name="Salamov A."/>
            <person name="Lipzen A."/>
            <person name="Mereny Z."/>
            <person name="Hegedus B."/>
            <person name="Baldrian P."/>
            <person name="Stursova M."/>
            <person name="Weitz H."/>
            <person name="Taylor A."/>
            <person name="Grigoriev I.V."/>
            <person name="Nagy L.G."/>
            <person name="Martin F."/>
            <person name="Kauserud H."/>
        </authorList>
    </citation>
    <scope>NUCLEOTIDE SEQUENCE</scope>
    <source>
        <strain evidence="1">CBHHK002</strain>
    </source>
</reference>
<dbReference type="SUPFAM" id="SSF52047">
    <property type="entry name" value="RNI-like"/>
    <property type="match status" value="1"/>
</dbReference>
<comment type="caution">
    <text evidence="1">The sequence shown here is derived from an EMBL/GenBank/DDBJ whole genome shotgun (WGS) entry which is preliminary data.</text>
</comment>
<gene>
    <name evidence="1" type="ORF">DFH08DRAFT_458610</name>
</gene>
<keyword evidence="2" id="KW-1185">Reference proteome</keyword>
<name>A0AAD7ADY5_9AGAR</name>
<evidence type="ECO:0008006" key="3">
    <source>
        <dbReference type="Google" id="ProtNLM"/>
    </source>
</evidence>